<dbReference type="EMBL" id="ACXX02000011">
    <property type="protein sequence ID" value="EGD46860.1"/>
    <property type="molecule type" value="Genomic_DNA"/>
</dbReference>
<proteinExistence type="predicted"/>
<sequence length="307" mass="35928">MGGEKFCMDEKENMYMGLIRSRCPYINITKVEYLINEGRHSDVIIINDNYIFKFARYDWSVAYLENEAKVTNFIRNRIEPLVPAHEPLGKEMVKYNIIKGKPIYRNLLLQMNGKYQEALAQQIGNFLKTLHTIPVKDAENRGIGEFQNVITQNDWKQIIEEIYRKVFPYCSDYTKEYIKQVFKPVENNDDFLSYEPTLIHGDFSACHLLIDSRLKKLTGVLGFGLSGLGDPAYDVGILIDNLGEAFLKRVARYYPNMENLVDRARFYVAVNDILWVRDIADMIITRDFTKLRFNVKERDIMPIGFKW</sequence>
<protein>
    <submittedName>
        <fullName evidence="2">Aminoglycoside phosphotransferase</fullName>
    </submittedName>
</protein>
<accession>F1TFD6</accession>
<keyword evidence="3" id="KW-1185">Reference proteome</keyword>
<feature type="domain" description="Aminoglycoside phosphotransferase" evidence="1">
    <location>
        <begin position="35"/>
        <end position="256"/>
    </location>
</feature>
<dbReference type="GO" id="GO:0016740">
    <property type="term" value="F:transferase activity"/>
    <property type="evidence" value="ECO:0007669"/>
    <property type="project" value="UniProtKB-KW"/>
</dbReference>
<dbReference type="Proteomes" id="UP000003860">
    <property type="component" value="Unassembled WGS sequence"/>
</dbReference>
<gene>
    <name evidence="2" type="ORF">Cpap_1400</name>
</gene>
<dbReference type="Gene3D" id="3.90.1200.10">
    <property type="match status" value="1"/>
</dbReference>
<dbReference type="eggNOG" id="COG3173">
    <property type="taxonomic scope" value="Bacteria"/>
</dbReference>
<reference evidence="2" key="2">
    <citation type="submission" date="2011-01" db="EMBL/GenBank/DDBJ databases">
        <title>The Non-contiguous Finished genome of Clostridium papyrosolvens.</title>
        <authorList>
            <person name="Lucas S."/>
            <person name="Copeland A."/>
            <person name="Lapidus A."/>
            <person name="Cheng J.-F."/>
            <person name="Goodwin L."/>
            <person name="Pitluck S."/>
            <person name="Misra M."/>
            <person name="Chertkov O."/>
            <person name="Detter J.C."/>
            <person name="Han C."/>
            <person name="Tapia R."/>
            <person name="Land M."/>
            <person name="Hauser L."/>
            <person name="Kyrpides N."/>
            <person name="Ivanova N."/>
            <person name="Pagani I."/>
            <person name="Mouttaki H."/>
            <person name="He Z."/>
            <person name="Zhou J."/>
            <person name="Hemme C.L."/>
            <person name="Woyke T."/>
        </authorList>
    </citation>
    <scope>NUCLEOTIDE SEQUENCE [LARGE SCALE GENOMIC DNA]</scope>
    <source>
        <strain evidence="2">DSM 2782</strain>
    </source>
</reference>
<dbReference type="Gene3D" id="3.30.200.20">
    <property type="entry name" value="Phosphorylase Kinase, domain 1"/>
    <property type="match status" value="1"/>
</dbReference>
<dbReference type="InterPro" id="IPR011009">
    <property type="entry name" value="Kinase-like_dom_sf"/>
</dbReference>
<dbReference type="InterPro" id="IPR051678">
    <property type="entry name" value="AGP_Transferase"/>
</dbReference>
<dbReference type="PANTHER" id="PTHR21310">
    <property type="entry name" value="AMINOGLYCOSIDE PHOSPHOTRANSFERASE-RELATED-RELATED"/>
    <property type="match status" value="1"/>
</dbReference>
<reference evidence="2" key="1">
    <citation type="submission" date="2009-07" db="EMBL/GenBank/DDBJ databases">
        <authorList>
            <consortium name="US DOE Joint Genome Institute (JGI-PGF)"/>
            <person name="Lucas S."/>
            <person name="Copeland A."/>
            <person name="Lapidus A."/>
            <person name="Glavina del Rio T."/>
            <person name="Tice H."/>
            <person name="Bruce D."/>
            <person name="Goodwin L."/>
            <person name="Pitluck S."/>
            <person name="Larimer F."/>
            <person name="Land M.L."/>
            <person name="Mouttaki H."/>
            <person name="He Z."/>
            <person name="Zhou J."/>
            <person name="Hemme C.L."/>
        </authorList>
    </citation>
    <scope>NUCLEOTIDE SEQUENCE</scope>
    <source>
        <strain evidence="2">DSM 2782</strain>
    </source>
</reference>
<comment type="caution">
    <text evidence="2">The sequence shown here is derived from an EMBL/GenBank/DDBJ whole genome shotgun (WGS) entry which is preliminary data.</text>
</comment>
<dbReference type="AlphaFoldDB" id="F1TFD6"/>
<dbReference type="InterPro" id="IPR002575">
    <property type="entry name" value="Aminoglycoside_PTrfase"/>
</dbReference>
<evidence type="ECO:0000259" key="1">
    <source>
        <dbReference type="Pfam" id="PF01636"/>
    </source>
</evidence>
<dbReference type="Pfam" id="PF01636">
    <property type="entry name" value="APH"/>
    <property type="match status" value="1"/>
</dbReference>
<organism evidence="2 3">
    <name type="scientific">Ruminiclostridium papyrosolvens DSM 2782</name>
    <dbReference type="NCBI Taxonomy" id="588581"/>
    <lineage>
        <taxon>Bacteria</taxon>
        <taxon>Bacillati</taxon>
        <taxon>Bacillota</taxon>
        <taxon>Clostridia</taxon>
        <taxon>Eubacteriales</taxon>
        <taxon>Oscillospiraceae</taxon>
        <taxon>Ruminiclostridium</taxon>
    </lineage>
</organism>
<evidence type="ECO:0000313" key="2">
    <source>
        <dbReference type="EMBL" id="EGD46860.1"/>
    </source>
</evidence>
<evidence type="ECO:0000313" key="3">
    <source>
        <dbReference type="Proteomes" id="UP000003860"/>
    </source>
</evidence>
<dbReference type="SUPFAM" id="SSF56112">
    <property type="entry name" value="Protein kinase-like (PK-like)"/>
    <property type="match status" value="1"/>
</dbReference>
<dbReference type="STRING" id="588581.Cpap_1400"/>
<dbReference type="RefSeq" id="WP_004620921.1">
    <property type="nucleotide sequence ID" value="NZ_ACXX02000011.1"/>
</dbReference>
<name>F1TFD6_9FIRM</name>